<gene>
    <name evidence="4" type="primary">LOC100367724</name>
</gene>
<dbReference type="Gene3D" id="3.60.130.10">
    <property type="entry name" value="Clavaminate synthase-like"/>
    <property type="match status" value="1"/>
</dbReference>
<evidence type="ECO:0000313" key="4">
    <source>
        <dbReference type="RefSeq" id="XP_002735575.1"/>
    </source>
</evidence>
<proteinExistence type="predicted"/>
<dbReference type="GeneID" id="100367724"/>
<reference evidence="4" key="1">
    <citation type="submission" date="2025-08" db="UniProtKB">
        <authorList>
            <consortium name="RefSeq"/>
        </authorList>
    </citation>
    <scope>IDENTIFICATION</scope>
    <source>
        <tissue evidence="4">Testes</tissue>
    </source>
</reference>
<dbReference type="Pfam" id="PF02668">
    <property type="entry name" value="TauD"/>
    <property type="match status" value="1"/>
</dbReference>
<feature type="domain" description="TauD/TfdA-like" evidence="2">
    <location>
        <begin position="87"/>
        <end position="367"/>
    </location>
</feature>
<keyword evidence="3" id="KW-1185">Reference proteome</keyword>
<name>A0ABM0GRA3_SACKO</name>
<dbReference type="SUPFAM" id="SSF51197">
    <property type="entry name" value="Clavaminate synthase-like"/>
    <property type="match status" value="1"/>
</dbReference>
<dbReference type="InterPro" id="IPR042098">
    <property type="entry name" value="TauD-like_sf"/>
</dbReference>
<evidence type="ECO:0000259" key="2">
    <source>
        <dbReference type="Pfam" id="PF02668"/>
    </source>
</evidence>
<dbReference type="RefSeq" id="XP_002735575.1">
    <property type="nucleotide sequence ID" value="XM_002735529.2"/>
</dbReference>
<organism evidence="3 4">
    <name type="scientific">Saccoglossus kowalevskii</name>
    <name type="common">Acorn worm</name>
    <dbReference type="NCBI Taxonomy" id="10224"/>
    <lineage>
        <taxon>Eukaryota</taxon>
        <taxon>Metazoa</taxon>
        <taxon>Hemichordata</taxon>
        <taxon>Enteropneusta</taxon>
        <taxon>Harrimaniidae</taxon>
        <taxon>Saccoglossus</taxon>
    </lineage>
</organism>
<evidence type="ECO:0000313" key="3">
    <source>
        <dbReference type="Proteomes" id="UP000694865"/>
    </source>
</evidence>
<dbReference type="PANTHER" id="PTHR10696">
    <property type="entry name" value="GAMMA-BUTYROBETAINE HYDROXYLASE-RELATED"/>
    <property type="match status" value="1"/>
</dbReference>
<dbReference type="PANTHER" id="PTHR10696:SF21">
    <property type="entry name" value="TAUD_TFDA-LIKE DOMAIN-CONTAINING PROTEIN"/>
    <property type="match status" value="1"/>
</dbReference>
<keyword evidence="1" id="KW-0560">Oxidoreductase</keyword>
<dbReference type="InterPro" id="IPR050411">
    <property type="entry name" value="AlphaKG_dependent_hydroxylases"/>
</dbReference>
<dbReference type="Proteomes" id="UP000694865">
    <property type="component" value="Unplaced"/>
</dbReference>
<dbReference type="InterPro" id="IPR003819">
    <property type="entry name" value="TauD/TfdA-like"/>
</dbReference>
<sequence length="372" mass="42055">MLCTIQKRFVSISTRIASLSLVQNLRSGGIPARLAGRRSLPGANEIDNAYPAFLAQPRVNFPVIYTPSRKEDLGAGDPVLNWVSVARDLLDTNLPRYGAIILRGLPIDSPHAFSKFMCELGYQFMTYEGGTAVRQSVEKNVFTASGHPPSVCIEPHNEMAYSHRFPSKIFLFCEIPPLPGCGGESVVVDIRDIKSKLSHDLLDKFRRLKVRYYHHFPSGDPGAHSSWQQVFSTGNKHDVESFLTKHNYDFEWTQNDSLLYSHVIPAFICHPTTGEELWFNQIHLHHATFFKCHPKWIDAQLTNLEYPLHSCYGNGEEFEPDTLQKVRNAIWQVAVGLQLKRGDILVTDNVTVQHGRLGFTGQRRLLVSITKD</sequence>
<evidence type="ECO:0000256" key="1">
    <source>
        <dbReference type="ARBA" id="ARBA00023002"/>
    </source>
</evidence>
<accession>A0ABM0GRA3</accession>
<protein>
    <submittedName>
        <fullName evidence="4">Clavaminate synthase-like protein At3g21360-like</fullName>
    </submittedName>
</protein>